<proteinExistence type="predicted"/>
<gene>
    <name evidence="1" type="ORF">GL267_10680</name>
</gene>
<reference evidence="1" key="1">
    <citation type="submission" date="2019-11" db="EMBL/GenBank/DDBJ databases">
        <title>Acidithiobacillus ferrianus sp. nov.: a facultatively anaerobic and extremely acidophilic chemolithoautotroph.</title>
        <authorList>
            <person name="Norris P.R."/>
            <person name="Falagan C."/>
            <person name="Moya-Beltran A."/>
            <person name="Castro M."/>
            <person name="Quatrini R."/>
            <person name="Johnson D.B."/>
        </authorList>
    </citation>
    <scope>NUCLEOTIDE SEQUENCE [LARGE SCALE GENOMIC DNA]</scope>
    <source>
        <strain evidence="1">MG</strain>
    </source>
</reference>
<protein>
    <submittedName>
        <fullName evidence="1">Uncharacterized protein</fullName>
    </submittedName>
</protein>
<name>A0A845U6U5_9PROT</name>
<dbReference type="AlphaFoldDB" id="A0A845U6U5"/>
<organism evidence="1">
    <name type="scientific">Acidithiobacillus ferrianus</name>
    <dbReference type="NCBI Taxonomy" id="2678518"/>
    <lineage>
        <taxon>Bacteria</taxon>
        <taxon>Pseudomonadati</taxon>
        <taxon>Pseudomonadota</taxon>
        <taxon>Acidithiobacillia</taxon>
        <taxon>Acidithiobacillales</taxon>
        <taxon>Acidithiobacillaceae</taxon>
        <taxon>Acidithiobacillus</taxon>
    </lineage>
</organism>
<accession>A0A845U6U5</accession>
<evidence type="ECO:0000313" key="1">
    <source>
        <dbReference type="EMBL" id="NDU43086.1"/>
    </source>
</evidence>
<dbReference type="RefSeq" id="WP_163098291.1">
    <property type="nucleotide sequence ID" value="NZ_CP127523.1"/>
</dbReference>
<dbReference type="EMBL" id="WNJL01000035">
    <property type="protein sequence ID" value="NDU43086.1"/>
    <property type="molecule type" value="Genomic_DNA"/>
</dbReference>
<comment type="caution">
    <text evidence="1">The sequence shown here is derived from an EMBL/GenBank/DDBJ whole genome shotgun (WGS) entry which is preliminary data.</text>
</comment>
<sequence>MMAADPQIPDAASSGVRSRSSLHTGLKAVIGRQNDPLSPAFPQPCPLPIIYLLPDDVPEVGFTHDYSACAYSTFWQARA</sequence>